<dbReference type="Proteomes" id="UP001239111">
    <property type="component" value="Chromosome 4"/>
</dbReference>
<reference evidence="1" key="1">
    <citation type="submission" date="2023-04" db="EMBL/GenBank/DDBJ databases">
        <title>A chromosome-level genome assembly of the parasitoid wasp Eretmocerus hayati.</title>
        <authorList>
            <person name="Zhong Y."/>
            <person name="Liu S."/>
            <person name="Liu Y."/>
        </authorList>
    </citation>
    <scope>NUCLEOTIDE SEQUENCE</scope>
    <source>
        <strain evidence="1">ZJU_SS_LIU_2023</strain>
    </source>
</reference>
<accession>A0ACC2N4W2</accession>
<evidence type="ECO:0000313" key="1">
    <source>
        <dbReference type="EMBL" id="KAJ8665968.1"/>
    </source>
</evidence>
<protein>
    <submittedName>
        <fullName evidence="1">Uncharacterized protein</fullName>
    </submittedName>
</protein>
<gene>
    <name evidence="1" type="ORF">QAD02_007630</name>
</gene>
<organism evidence="1 2">
    <name type="scientific">Eretmocerus hayati</name>
    <dbReference type="NCBI Taxonomy" id="131215"/>
    <lineage>
        <taxon>Eukaryota</taxon>
        <taxon>Metazoa</taxon>
        <taxon>Ecdysozoa</taxon>
        <taxon>Arthropoda</taxon>
        <taxon>Hexapoda</taxon>
        <taxon>Insecta</taxon>
        <taxon>Pterygota</taxon>
        <taxon>Neoptera</taxon>
        <taxon>Endopterygota</taxon>
        <taxon>Hymenoptera</taxon>
        <taxon>Apocrita</taxon>
        <taxon>Proctotrupomorpha</taxon>
        <taxon>Chalcidoidea</taxon>
        <taxon>Aphelinidae</taxon>
        <taxon>Aphelininae</taxon>
        <taxon>Eretmocerus</taxon>
    </lineage>
</organism>
<dbReference type="EMBL" id="CM056744">
    <property type="protein sequence ID" value="KAJ8665968.1"/>
    <property type="molecule type" value="Genomic_DNA"/>
</dbReference>
<name>A0ACC2N4W2_9HYME</name>
<evidence type="ECO:0000313" key="2">
    <source>
        <dbReference type="Proteomes" id="UP001239111"/>
    </source>
</evidence>
<comment type="caution">
    <text evidence="1">The sequence shown here is derived from an EMBL/GenBank/DDBJ whole genome shotgun (WGS) entry which is preliminary data.</text>
</comment>
<sequence length="793" mass="86589">MIFAMEFVKGVEDVFITKTKNACVDNIFYPTPPSSTTILSSIIPACINLAPKRAGSNNHDPVNQESVLKAMGIIMNFQAVPEKNESLMALNQNGSPTSSRRYVERCTPQEWSYTMIKTRPMDAPIIGYTDDLILLSSPEGLHEVGQQSRKRKLGDNEVNGGESAEPSAKSRKNPGLSMENSLPANRKRHELATERGERTMTSAKRKSSGNPASNDITTVTGEVQEWTSIIASINSAEAHQRHTVESHASRGAMGRTNKSSSSTPEERRWLSGAPGGWWPTNIPQESSDDDSASTGYPQTASLDEEAAEPTSMSGRTTQRLDDGEKAYKKLSIAVWASTGSYPRYEPEHITEAPQHDLTPHGTPTGSPHQALPGLPHGLPARYATADDQHSDNSAPAADIHDTSTIVIHQCDGGDENSRDSGFSSMNNRTEEGPEGRAQNPQVPDRPTTSRSAGFSGEAVAARPHRFRMTRQQRAAHNANWTLEPQQPTMLLQHIQQDCRKKIKKHGLRIWRQKRRDQQAAELQEVQAAIDGLGFAATAKLRSRKRTANSNKNATKRPRVPSSVPQAPSESSECLDPQSEAPATWSSELIVDNQVTTIQFSIEATASEPDRNDTNEQASSTYEFPGHIAVPSTSAAANGAAEQRSSAFSSETPRCITYELSTQDLTQASSQRLDLMTLLDDVPAMQGSLAIESTRDSPQSPFDMPSLATLEDLAEDLDFPRTPGTPAHLTERDRTVYPPSSSYSAPTFSAEILQQAIFDDSAPIRMRIRRVPPPTNDDAENETTSAEIEANASM</sequence>
<keyword evidence="2" id="KW-1185">Reference proteome</keyword>
<proteinExistence type="predicted"/>